<dbReference type="CDD" id="cd03429">
    <property type="entry name" value="NUDIX_NADH_pyrophosphatase_Nudt13"/>
    <property type="match status" value="1"/>
</dbReference>
<dbReference type="OrthoDB" id="258775at2759"/>
<reference evidence="12" key="1">
    <citation type="journal article" date="2021" name="Microbiol. Resour. Announc.">
        <title>LGAAP: Leishmaniinae Genome Assembly and Annotation Pipeline.</title>
        <authorList>
            <person name="Almutairi H."/>
            <person name="Urbaniak M.D."/>
            <person name="Bates M.D."/>
            <person name="Jariyapan N."/>
            <person name="Kwakye-Nuako G."/>
            <person name="Thomaz-Soccol V."/>
            <person name="Al-Salem W.S."/>
            <person name="Dillon R.J."/>
            <person name="Bates P.A."/>
            <person name="Gatherer D."/>
        </authorList>
    </citation>
    <scope>NUCLEOTIDE SEQUENCE [LARGE SCALE GENOMIC DNA]</scope>
</reference>
<evidence type="ECO:0000256" key="5">
    <source>
        <dbReference type="ARBA" id="ARBA00022723"/>
    </source>
</evidence>
<keyword evidence="6" id="KW-0378">Hydrolase</keyword>
<dbReference type="PROSITE" id="PS00893">
    <property type="entry name" value="NUDIX_BOX"/>
    <property type="match status" value="1"/>
</dbReference>
<evidence type="ECO:0000259" key="10">
    <source>
        <dbReference type="PROSITE" id="PS51462"/>
    </source>
</evidence>
<dbReference type="Proteomes" id="UP000673552">
    <property type="component" value="Unassembled WGS sequence"/>
</dbReference>
<evidence type="ECO:0000256" key="4">
    <source>
        <dbReference type="ARBA" id="ARBA00012381"/>
    </source>
</evidence>
<evidence type="ECO:0000256" key="8">
    <source>
        <dbReference type="ARBA" id="ARBA00023027"/>
    </source>
</evidence>
<dbReference type="PANTHER" id="PTHR42904">
    <property type="entry name" value="NUDIX HYDROLASE, NUDC SUBFAMILY"/>
    <property type="match status" value="1"/>
</dbReference>
<keyword evidence="5" id="KW-0479">Metal-binding</keyword>
<dbReference type="InterPro" id="IPR015376">
    <property type="entry name" value="Znr_NADH_PPase"/>
</dbReference>
<evidence type="ECO:0000256" key="2">
    <source>
        <dbReference type="ARBA" id="ARBA00001947"/>
    </source>
</evidence>
<evidence type="ECO:0000313" key="11">
    <source>
        <dbReference type="EMBL" id="KAG5484934.1"/>
    </source>
</evidence>
<evidence type="ECO:0000256" key="7">
    <source>
        <dbReference type="ARBA" id="ARBA00022842"/>
    </source>
</evidence>
<dbReference type="EMBL" id="JAFEUZ010000010">
    <property type="protein sequence ID" value="KAG5484934.1"/>
    <property type="molecule type" value="Genomic_DNA"/>
</dbReference>
<dbReference type="InterPro" id="IPR050241">
    <property type="entry name" value="NAD-cap_RNA_hydrolase_NudC"/>
</dbReference>
<dbReference type="AlphaFoldDB" id="A0A836H346"/>
<dbReference type="RefSeq" id="XP_067180606.1">
    <property type="nucleotide sequence ID" value="XM_067324402.1"/>
</dbReference>
<evidence type="ECO:0000256" key="3">
    <source>
        <dbReference type="ARBA" id="ARBA00009595"/>
    </source>
</evidence>
<dbReference type="GeneID" id="92516914"/>
<dbReference type="Pfam" id="PF00293">
    <property type="entry name" value="NUDIX"/>
    <property type="match status" value="1"/>
</dbReference>
<dbReference type="GO" id="GO:0035529">
    <property type="term" value="F:NADH pyrophosphatase activity"/>
    <property type="evidence" value="ECO:0007669"/>
    <property type="project" value="TreeGrafter"/>
</dbReference>
<organism evidence="11 12">
    <name type="scientific">Leishmania martiniquensis</name>
    <dbReference type="NCBI Taxonomy" id="1580590"/>
    <lineage>
        <taxon>Eukaryota</taxon>
        <taxon>Discoba</taxon>
        <taxon>Euglenozoa</taxon>
        <taxon>Kinetoplastea</taxon>
        <taxon>Metakinetoplastina</taxon>
        <taxon>Trypanosomatida</taxon>
        <taxon>Trypanosomatidae</taxon>
        <taxon>Leishmaniinae</taxon>
        <taxon>Leishmania</taxon>
    </lineage>
</organism>
<dbReference type="InterPro" id="IPR020084">
    <property type="entry name" value="NUDIX_hydrolase_CS"/>
</dbReference>
<keyword evidence="12" id="KW-1185">Reference proteome</keyword>
<dbReference type="Gene3D" id="3.90.79.10">
    <property type="entry name" value="Nucleoside Triphosphate Pyrophosphohydrolase"/>
    <property type="match status" value="1"/>
</dbReference>
<dbReference type="PROSITE" id="PS51462">
    <property type="entry name" value="NUDIX"/>
    <property type="match status" value="1"/>
</dbReference>
<dbReference type="GO" id="GO:0019677">
    <property type="term" value="P:NAD+ catabolic process"/>
    <property type="evidence" value="ECO:0007669"/>
    <property type="project" value="TreeGrafter"/>
</dbReference>
<comment type="cofactor">
    <cofactor evidence="2">
        <name>Zn(2+)</name>
        <dbReference type="ChEBI" id="CHEBI:29105"/>
    </cofactor>
</comment>
<dbReference type="PANTHER" id="PTHR42904:SF6">
    <property type="entry name" value="NAD-CAPPED RNA HYDROLASE NUDT12"/>
    <property type="match status" value="1"/>
</dbReference>
<dbReference type="InterPro" id="IPR000086">
    <property type="entry name" value="NUDIX_hydrolase_dom"/>
</dbReference>
<comment type="caution">
    <text evidence="11">The sequence shown here is derived from an EMBL/GenBank/DDBJ whole genome shotgun (WGS) entry which is preliminary data.</text>
</comment>
<name>A0A836H346_9TRYP</name>
<protein>
    <recommendedName>
        <fullName evidence="4">NAD(+) diphosphatase</fullName>
        <ecNumber evidence="4">3.6.1.22</ecNumber>
    </recommendedName>
</protein>
<dbReference type="KEGG" id="lmat:92516914"/>
<comment type="cofactor">
    <cofactor evidence="1">
        <name>Mg(2+)</name>
        <dbReference type="ChEBI" id="CHEBI:18420"/>
    </cofactor>
</comment>
<dbReference type="Pfam" id="PF09297">
    <property type="entry name" value="Zn_ribbon_NUD"/>
    <property type="match status" value="1"/>
</dbReference>
<reference evidence="12" key="2">
    <citation type="journal article" date="2021" name="Sci. Data">
        <title>Chromosome-scale genome sequencing, assembly and annotation of six genomes from subfamily Leishmaniinae.</title>
        <authorList>
            <person name="Almutairi H."/>
            <person name="Urbaniak M.D."/>
            <person name="Bates M.D."/>
            <person name="Jariyapan N."/>
            <person name="Kwakye-Nuako G."/>
            <person name="Thomaz Soccol V."/>
            <person name="Al-Salem W.S."/>
            <person name="Dillon R.J."/>
            <person name="Bates P.A."/>
            <person name="Gatherer D."/>
        </authorList>
    </citation>
    <scope>NUCLEOTIDE SEQUENCE [LARGE SCALE GENOMIC DNA]</scope>
</reference>
<accession>A0A836H346</accession>
<dbReference type="GO" id="GO:0005777">
    <property type="term" value="C:peroxisome"/>
    <property type="evidence" value="ECO:0007669"/>
    <property type="project" value="TreeGrafter"/>
</dbReference>
<feature type="domain" description="Nudix hydrolase" evidence="10">
    <location>
        <begin position="159"/>
        <end position="292"/>
    </location>
</feature>
<dbReference type="InterPro" id="IPR049734">
    <property type="entry name" value="NudC-like_C"/>
</dbReference>
<evidence type="ECO:0000256" key="6">
    <source>
        <dbReference type="ARBA" id="ARBA00022801"/>
    </source>
</evidence>
<dbReference type="InterPro" id="IPR015797">
    <property type="entry name" value="NUDIX_hydrolase-like_dom_sf"/>
</dbReference>
<dbReference type="GO" id="GO:0006742">
    <property type="term" value="P:NADP+ catabolic process"/>
    <property type="evidence" value="ECO:0007669"/>
    <property type="project" value="TreeGrafter"/>
</dbReference>
<evidence type="ECO:0000256" key="9">
    <source>
        <dbReference type="ARBA" id="ARBA00023679"/>
    </source>
</evidence>
<dbReference type="GO" id="GO:0046872">
    <property type="term" value="F:metal ion binding"/>
    <property type="evidence" value="ECO:0007669"/>
    <property type="project" value="UniProtKB-KW"/>
</dbReference>
<comment type="catalytic activity">
    <reaction evidence="9">
        <text>a 5'-end NAD(+)-phospho-ribonucleoside in mRNA + H2O = a 5'-end phospho-adenosine-phospho-ribonucleoside in mRNA + beta-nicotinamide D-ribonucleotide + 2 H(+)</text>
        <dbReference type="Rhea" id="RHEA:60876"/>
        <dbReference type="Rhea" id="RHEA-COMP:15698"/>
        <dbReference type="Rhea" id="RHEA-COMP:15719"/>
        <dbReference type="ChEBI" id="CHEBI:14649"/>
        <dbReference type="ChEBI" id="CHEBI:15377"/>
        <dbReference type="ChEBI" id="CHEBI:15378"/>
        <dbReference type="ChEBI" id="CHEBI:144029"/>
        <dbReference type="ChEBI" id="CHEBI:144051"/>
    </reaction>
    <physiologicalReaction direction="left-to-right" evidence="9">
        <dbReference type="Rhea" id="RHEA:60877"/>
    </physiologicalReaction>
</comment>
<sequence>MVTRHERERCSEGFIDRLAAPAGKSCVVVCKEGASKVLLNGDAASWLHPVLPRGTNLFLKAPLTQAVYIGECMVRPCCVFVVGEKEVHCEYVRHCDWVSTVTVLSSLSPADQSLLSLALSMKQWAATTLFCARCGGAMHSLDYGMTRDCTMCKHRVYATVAPAIIVAVLDGKGNVIMSERRKSGPALSAEGNRTRLTILAGFVAQGESMEEAVLREVMEETGARVTSLRYVGSQPWPFPFQLMACYYAVADDSPHLVAEESELVQVRWVSREEVREALAGNHGEFVTSPPCTATYVLLEEWASGRVDDWGKPIGHL</sequence>
<comment type="similarity">
    <text evidence="3">Belongs to the Nudix hydrolase family. NudC subfamily.</text>
</comment>
<dbReference type="Gene3D" id="3.90.79.20">
    <property type="match status" value="1"/>
</dbReference>
<evidence type="ECO:0000313" key="12">
    <source>
        <dbReference type="Proteomes" id="UP000673552"/>
    </source>
</evidence>
<dbReference type="GO" id="GO:0005829">
    <property type="term" value="C:cytosol"/>
    <property type="evidence" value="ECO:0007669"/>
    <property type="project" value="TreeGrafter"/>
</dbReference>
<keyword evidence="8" id="KW-0520">NAD</keyword>
<keyword evidence="7" id="KW-0460">Magnesium</keyword>
<gene>
    <name evidence="11" type="ORF">LSCM1_07009</name>
</gene>
<dbReference type="EC" id="3.6.1.22" evidence="4"/>
<proteinExistence type="inferred from homology"/>
<evidence type="ECO:0000256" key="1">
    <source>
        <dbReference type="ARBA" id="ARBA00001946"/>
    </source>
</evidence>
<dbReference type="NCBIfam" id="NF001299">
    <property type="entry name" value="PRK00241.1"/>
    <property type="match status" value="1"/>
</dbReference>
<dbReference type="SUPFAM" id="SSF55811">
    <property type="entry name" value="Nudix"/>
    <property type="match status" value="1"/>
</dbReference>